<gene>
    <name evidence="3" type="ORF">GCM10011352_08250</name>
</gene>
<feature type="domain" description="SnoaL-like" evidence="2">
    <location>
        <begin position="19"/>
        <end position="152"/>
    </location>
</feature>
<organism evidence="3 4">
    <name type="scientific">Marinobacterium zhoushanense</name>
    <dbReference type="NCBI Taxonomy" id="1679163"/>
    <lineage>
        <taxon>Bacteria</taxon>
        <taxon>Pseudomonadati</taxon>
        <taxon>Pseudomonadota</taxon>
        <taxon>Gammaproteobacteria</taxon>
        <taxon>Oceanospirillales</taxon>
        <taxon>Oceanospirillaceae</taxon>
        <taxon>Marinobacterium</taxon>
    </lineage>
</organism>
<protein>
    <submittedName>
        <fullName evidence="3">Succinyl-CoA synthetase subunit alpha</fullName>
    </submittedName>
</protein>
<reference evidence="4" key="1">
    <citation type="journal article" date="2019" name="Int. J. Syst. Evol. Microbiol.">
        <title>The Global Catalogue of Microorganisms (GCM) 10K type strain sequencing project: providing services to taxonomists for standard genome sequencing and annotation.</title>
        <authorList>
            <consortium name="The Broad Institute Genomics Platform"/>
            <consortium name="The Broad Institute Genome Sequencing Center for Infectious Disease"/>
            <person name="Wu L."/>
            <person name="Ma J."/>
        </authorList>
    </citation>
    <scope>NUCLEOTIDE SEQUENCE [LARGE SCALE GENOMIC DNA]</scope>
    <source>
        <strain evidence="4">CGMCC 1.15341</strain>
    </source>
</reference>
<dbReference type="InterPro" id="IPR037401">
    <property type="entry name" value="SnoaL-like"/>
</dbReference>
<dbReference type="Pfam" id="PF13577">
    <property type="entry name" value="SnoaL_4"/>
    <property type="match status" value="1"/>
</dbReference>
<dbReference type="Gene3D" id="3.10.450.50">
    <property type="match status" value="1"/>
</dbReference>
<accession>A0ABQ1K138</accession>
<dbReference type="EMBL" id="BMIJ01000001">
    <property type="protein sequence ID" value="GGB84745.1"/>
    <property type="molecule type" value="Genomic_DNA"/>
</dbReference>
<dbReference type="Proteomes" id="UP000629025">
    <property type="component" value="Unassembled WGS sequence"/>
</dbReference>
<keyword evidence="4" id="KW-1185">Reference proteome</keyword>
<dbReference type="InterPro" id="IPR032710">
    <property type="entry name" value="NTF2-like_dom_sf"/>
</dbReference>
<evidence type="ECO:0000256" key="1">
    <source>
        <dbReference type="SAM" id="MobiDB-lite"/>
    </source>
</evidence>
<comment type="caution">
    <text evidence="3">The sequence shown here is derived from an EMBL/GenBank/DDBJ whole genome shotgun (WGS) entry which is preliminary data.</text>
</comment>
<sequence length="189" mass="21585">MPEALAMSELEQLKQRVFRLEAAREVSACLHQYMQLCDYLDEGFDLEPLMALFTEDAIWEGKGKRYAATFGRREGREAVRAMFEKYTLPPAHFALNVHFLTSERVQVQSDTEAEGSWVLLQTATFADGRSQLSSALLDVLFRREQGRWKIAHFCTTSRFNRPVQSPWDNPQPLPVPEEQMTGLGAGENE</sequence>
<feature type="region of interest" description="Disordered" evidence="1">
    <location>
        <begin position="161"/>
        <end position="189"/>
    </location>
</feature>
<proteinExistence type="predicted"/>
<evidence type="ECO:0000313" key="3">
    <source>
        <dbReference type="EMBL" id="GGB84745.1"/>
    </source>
</evidence>
<name>A0ABQ1K138_9GAMM</name>
<evidence type="ECO:0000259" key="2">
    <source>
        <dbReference type="Pfam" id="PF13577"/>
    </source>
</evidence>
<dbReference type="SUPFAM" id="SSF54427">
    <property type="entry name" value="NTF2-like"/>
    <property type="match status" value="1"/>
</dbReference>
<evidence type="ECO:0000313" key="4">
    <source>
        <dbReference type="Proteomes" id="UP000629025"/>
    </source>
</evidence>